<evidence type="ECO:0000259" key="2">
    <source>
        <dbReference type="Pfam" id="PF20415"/>
    </source>
</evidence>
<feature type="region of interest" description="Disordered" evidence="1">
    <location>
        <begin position="280"/>
        <end position="325"/>
    </location>
</feature>
<keyword evidence="4" id="KW-1185">Reference proteome</keyword>
<reference evidence="3 4" key="1">
    <citation type="journal article" date="2020" name="ISME J.">
        <title>Uncovering the hidden diversity of litter-decomposition mechanisms in mushroom-forming fungi.</title>
        <authorList>
            <person name="Floudas D."/>
            <person name="Bentzer J."/>
            <person name="Ahren D."/>
            <person name="Johansson T."/>
            <person name="Persson P."/>
            <person name="Tunlid A."/>
        </authorList>
    </citation>
    <scope>NUCLEOTIDE SEQUENCE [LARGE SCALE GENOMIC DNA]</scope>
    <source>
        <strain evidence="3 4">CBS 291.85</strain>
    </source>
</reference>
<evidence type="ECO:0000313" key="3">
    <source>
        <dbReference type="EMBL" id="KAF5345430.1"/>
    </source>
</evidence>
<comment type="caution">
    <text evidence="3">The sequence shown here is derived from an EMBL/GenBank/DDBJ whole genome shotgun (WGS) entry which is preliminary data.</text>
</comment>
<dbReference type="EMBL" id="JAACJM010000112">
    <property type="protein sequence ID" value="KAF5345430.1"/>
    <property type="molecule type" value="Genomic_DNA"/>
</dbReference>
<accession>A0A8H5FQ34</accession>
<dbReference type="Pfam" id="PF20415">
    <property type="entry name" value="DUF6699"/>
    <property type="match status" value="1"/>
</dbReference>
<protein>
    <recommendedName>
        <fullName evidence="2">DUF6699 domain-containing protein</fullName>
    </recommendedName>
</protein>
<name>A0A8H5FQ34_9AGAR</name>
<organism evidence="3 4">
    <name type="scientific">Tetrapyrgos nigripes</name>
    <dbReference type="NCBI Taxonomy" id="182062"/>
    <lineage>
        <taxon>Eukaryota</taxon>
        <taxon>Fungi</taxon>
        <taxon>Dikarya</taxon>
        <taxon>Basidiomycota</taxon>
        <taxon>Agaricomycotina</taxon>
        <taxon>Agaricomycetes</taxon>
        <taxon>Agaricomycetidae</taxon>
        <taxon>Agaricales</taxon>
        <taxon>Marasmiineae</taxon>
        <taxon>Marasmiaceae</taxon>
        <taxon>Tetrapyrgos</taxon>
    </lineage>
</organism>
<feature type="compositionally biased region" description="Low complexity" evidence="1">
    <location>
        <begin position="142"/>
        <end position="157"/>
    </location>
</feature>
<evidence type="ECO:0000313" key="4">
    <source>
        <dbReference type="Proteomes" id="UP000559256"/>
    </source>
</evidence>
<dbReference type="AlphaFoldDB" id="A0A8H5FQ34"/>
<feature type="region of interest" description="Disordered" evidence="1">
    <location>
        <begin position="17"/>
        <end position="41"/>
    </location>
</feature>
<feature type="compositionally biased region" description="Basic and acidic residues" evidence="1">
    <location>
        <begin position="96"/>
        <end position="110"/>
    </location>
</feature>
<gene>
    <name evidence="3" type="ORF">D9758_013619</name>
</gene>
<feature type="region of interest" description="Disordered" evidence="1">
    <location>
        <begin position="68"/>
        <end position="191"/>
    </location>
</feature>
<dbReference type="InterPro" id="IPR046522">
    <property type="entry name" value="DUF6699"/>
</dbReference>
<proteinExistence type="predicted"/>
<sequence>MHLLRDIFSRLPIHPRFEDYQSRPAPPPRPRSTPVGPRLVDTKHHAPTYHIIPSADVDYVLRPTPGFNGFPSNHTSHHHKDSHSHSSRSHHSSSRSRADSYSERHTHDNNANDTSLHRGHSHHHSLSSSFIPPHHNEEPEPSTNGFSSNSRVSSSGSLHATAGQTRPALKRSHTSESSHGTRSSSDLEKRRRHVSFVNPYRPQTLHMHPLLASNHLTHAPISYDVLLPPSVHSVVDRTTRNSVPGHVLSQPATDPPTFDRLVLKSDMFSWPVVAFPGGRSTSFESQSQSHHGHGSGTTNKFFLGDIGSHNSHSHSHSSHSNQSDTPITNFDVLNAVYKTLHIKLTQDEWETLGRVDTRGQRRAARAYERRCRMLGGGWDEGVQRVDLLGERSRLNGVMVDKSETEVGIAKLVFSKP</sequence>
<feature type="compositionally biased region" description="Low complexity" evidence="1">
    <location>
        <begin position="175"/>
        <end position="184"/>
    </location>
</feature>
<feature type="domain" description="DUF6699" evidence="2">
    <location>
        <begin position="221"/>
        <end position="400"/>
    </location>
</feature>
<feature type="compositionally biased region" description="Basic residues" evidence="1">
    <location>
        <begin position="75"/>
        <end position="94"/>
    </location>
</feature>
<dbReference type="Proteomes" id="UP000559256">
    <property type="component" value="Unassembled WGS sequence"/>
</dbReference>
<evidence type="ECO:0000256" key="1">
    <source>
        <dbReference type="SAM" id="MobiDB-lite"/>
    </source>
</evidence>
<dbReference type="OrthoDB" id="3242468at2759"/>